<dbReference type="PROSITE" id="PS51011">
    <property type="entry name" value="ARID"/>
    <property type="match status" value="1"/>
</dbReference>
<dbReference type="Proteomes" id="UP000305067">
    <property type="component" value="Unassembled WGS sequence"/>
</dbReference>
<evidence type="ECO:0000313" key="4">
    <source>
        <dbReference type="EMBL" id="TFL04014.1"/>
    </source>
</evidence>
<feature type="region of interest" description="Disordered" evidence="2">
    <location>
        <begin position="605"/>
        <end position="662"/>
    </location>
</feature>
<feature type="compositionally biased region" description="Low complexity" evidence="2">
    <location>
        <begin position="843"/>
        <end position="863"/>
    </location>
</feature>
<evidence type="ECO:0000256" key="1">
    <source>
        <dbReference type="SAM" id="Coils"/>
    </source>
</evidence>
<feature type="compositionally biased region" description="Polar residues" evidence="2">
    <location>
        <begin position="375"/>
        <end position="412"/>
    </location>
</feature>
<dbReference type="GO" id="GO:0003677">
    <property type="term" value="F:DNA binding"/>
    <property type="evidence" value="ECO:0007669"/>
    <property type="project" value="InterPro"/>
</dbReference>
<dbReference type="SUPFAM" id="SSF46774">
    <property type="entry name" value="ARID-like"/>
    <property type="match status" value="1"/>
</dbReference>
<feature type="compositionally biased region" description="Polar residues" evidence="2">
    <location>
        <begin position="169"/>
        <end position="192"/>
    </location>
</feature>
<feature type="region of interest" description="Disordered" evidence="2">
    <location>
        <begin position="21"/>
        <end position="138"/>
    </location>
</feature>
<feature type="region of interest" description="Disordered" evidence="2">
    <location>
        <begin position="169"/>
        <end position="241"/>
    </location>
</feature>
<dbReference type="SMART" id="SM00501">
    <property type="entry name" value="BRIGHT"/>
    <property type="match status" value="1"/>
</dbReference>
<dbReference type="AlphaFoldDB" id="A0A5C3R034"/>
<feature type="compositionally biased region" description="Polar residues" evidence="2">
    <location>
        <begin position="69"/>
        <end position="127"/>
    </location>
</feature>
<dbReference type="Gene3D" id="1.10.150.60">
    <property type="entry name" value="ARID DNA-binding domain"/>
    <property type="match status" value="1"/>
</dbReference>
<feature type="compositionally biased region" description="Low complexity" evidence="2">
    <location>
        <begin position="1072"/>
        <end position="1088"/>
    </location>
</feature>
<dbReference type="OrthoDB" id="1938591at2759"/>
<dbReference type="SMART" id="SM01014">
    <property type="entry name" value="ARID"/>
    <property type="match status" value="1"/>
</dbReference>
<dbReference type="CDD" id="cd16100">
    <property type="entry name" value="ARID"/>
    <property type="match status" value="1"/>
</dbReference>
<dbReference type="STRING" id="1884261.A0A5C3R034"/>
<dbReference type="EMBL" id="ML178819">
    <property type="protein sequence ID" value="TFL04014.1"/>
    <property type="molecule type" value="Genomic_DNA"/>
</dbReference>
<feature type="region of interest" description="Disordered" evidence="2">
    <location>
        <begin position="1049"/>
        <end position="1095"/>
    </location>
</feature>
<evidence type="ECO:0000259" key="3">
    <source>
        <dbReference type="PROSITE" id="PS51011"/>
    </source>
</evidence>
<reference evidence="4 5" key="1">
    <citation type="journal article" date="2019" name="Nat. Ecol. Evol.">
        <title>Megaphylogeny resolves global patterns of mushroom evolution.</title>
        <authorList>
            <person name="Varga T."/>
            <person name="Krizsan K."/>
            <person name="Foldi C."/>
            <person name="Dima B."/>
            <person name="Sanchez-Garcia M."/>
            <person name="Sanchez-Ramirez S."/>
            <person name="Szollosi G.J."/>
            <person name="Szarkandi J.G."/>
            <person name="Papp V."/>
            <person name="Albert L."/>
            <person name="Andreopoulos W."/>
            <person name="Angelini C."/>
            <person name="Antonin V."/>
            <person name="Barry K.W."/>
            <person name="Bougher N.L."/>
            <person name="Buchanan P."/>
            <person name="Buyck B."/>
            <person name="Bense V."/>
            <person name="Catcheside P."/>
            <person name="Chovatia M."/>
            <person name="Cooper J."/>
            <person name="Damon W."/>
            <person name="Desjardin D."/>
            <person name="Finy P."/>
            <person name="Geml J."/>
            <person name="Haridas S."/>
            <person name="Hughes K."/>
            <person name="Justo A."/>
            <person name="Karasinski D."/>
            <person name="Kautmanova I."/>
            <person name="Kiss B."/>
            <person name="Kocsube S."/>
            <person name="Kotiranta H."/>
            <person name="LaButti K.M."/>
            <person name="Lechner B.E."/>
            <person name="Liimatainen K."/>
            <person name="Lipzen A."/>
            <person name="Lukacs Z."/>
            <person name="Mihaltcheva S."/>
            <person name="Morgado L.N."/>
            <person name="Niskanen T."/>
            <person name="Noordeloos M.E."/>
            <person name="Ohm R.A."/>
            <person name="Ortiz-Santana B."/>
            <person name="Ovrebo C."/>
            <person name="Racz N."/>
            <person name="Riley R."/>
            <person name="Savchenko A."/>
            <person name="Shiryaev A."/>
            <person name="Soop K."/>
            <person name="Spirin V."/>
            <person name="Szebenyi C."/>
            <person name="Tomsovsky M."/>
            <person name="Tulloss R.E."/>
            <person name="Uehling J."/>
            <person name="Grigoriev I.V."/>
            <person name="Vagvolgyi C."/>
            <person name="Papp T."/>
            <person name="Martin F.M."/>
            <person name="Miettinen O."/>
            <person name="Hibbett D.S."/>
            <person name="Nagy L.G."/>
        </authorList>
    </citation>
    <scope>NUCLEOTIDE SEQUENCE [LARGE SCALE GENOMIC DNA]</scope>
    <source>
        <strain evidence="4 5">CBS 309.79</strain>
    </source>
</reference>
<evidence type="ECO:0000256" key="2">
    <source>
        <dbReference type="SAM" id="MobiDB-lite"/>
    </source>
</evidence>
<evidence type="ECO:0000313" key="5">
    <source>
        <dbReference type="Proteomes" id="UP000305067"/>
    </source>
</evidence>
<feature type="region of interest" description="Disordered" evidence="2">
    <location>
        <begin position="788"/>
        <end position="963"/>
    </location>
</feature>
<dbReference type="InterPro" id="IPR001606">
    <property type="entry name" value="ARID_dom"/>
</dbReference>
<feature type="compositionally biased region" description="Low complexity" evidence="2">
    <location>
        <begin position="21"/>
        <end position="44"/>
    </location>
</feature>
<feature type="compositionally biased region" description="Polar residues" evidence="2">
    <location>
        <begin position="799"/>
        <end position="812"/>
    </location>
</feature>
<feature type="compositionally biased region" description="Low complexity" evidence="2">
    <location>
        <begin position="888"/>
        <end position="911"/>
    </location>
</feature>
<feature type="domain" description="ARID" evidence="3">
    <location>
        <begin position="428"/>
        <end position="531"/>
    </location>
</feature>
<feature type="coiled-coil region" evidence="1">
    <location>
        <begin position="246"/>
        <end position="273"/>
    </location>
</feature>
<dbReference type="Pfam" id="PF01388">
    <property type="entry name" value="ARID"/>
    <property type="match status" value="1"/>
</dbReference>
<proteinExistence type="predicted"/>
<keyword evidence="5" id="KW-1185">Reference proteome</keyword>
<feature type="compositionally biased region" description="Low complexity" evidence="2">
    <location>
        <begin position="55"/>
        <end position="68"/>
    </location>
</feature>
<protein>
    <recommendedName>
        <fullName evidence="3">ARID domain-containing protein</fullName>
    </recommendedName>
</protein>
<keyword evidence="1" id="KW-0175">Coiled coil</keyword>
<feature type="compositionally biased region" description="Polar residues" evidence="2">
    <location>
        <begin position="644"/>
        <end position="653"/>
    </location>
</feature>
<accession>A0A5C3R034</accession>
<feature type="region of interest" description="Disordered" evidence="2">
    <location>
        <begin position="343"/>
        <end position="412"/>
    </location>
</feature>
<feature type="compositionally biased region" description="Low complexity" evidence="2">
    <location>
        <begin position="211"/>
        <end position="233"/>
    </location>
</feature>
<sequence length="1141" mass="123623">MTDRLSSHAMIPSFNTSLIQQQQQLNQAQQAQQQSQQAQMDPQQTRQGFIKPDQRQMWQQMHQQQTQTGFRAQTASDIPNSPQLADFLRSQQQGMNRPNDSQSPQFSPNNAPIPQQQMHPNFLSSGHPQPPQPFGNMQALNSSAARNTLMSGSNQGQMRQLELLQQHPGHTNNFSRTSQQQINPSVNSQNLPADTFGAVPAGGANGSPALQSKPQTTQTGQQQQSAVGQLSGQPSGLPAGRRPMTLLELNERARQVKEQISNLENMAMQLTQQRAGMPDNAYVQKMQFIVKETQSRKEYLQKVAHAATQQFGSAGGANTINANPLGQANGAANQSAQGNAAAWMSVNGGKGPNLGPSLGTPQSVPLNLRAMPPNMSGSPASGSQQHPNGQRAPSSSGQMVYDSTNSGPVVSSNAQGNGFNLAQIIPSPLEKSKFENAYQNYCKTKSVTLNPRLMMIDNRPIDLHALHVQIMSEGGATKVNANDLWPVLGARLGFVQFPGTDHEPAKSGPGVAQQLAHIYKEYLSTFDQIYIQSVIELRRKMAQQNGQMNGTRSLSALQMQKMYVYANVSAEQLRSQGISEPIIHFVEANRASLQRNAAEHLSFRGQLRPNLGAPQSSELDRPGTASTYNPANPPPPGRAAPLMVTSSPQSLANPNVGLPSHQVKPENMQASIGLITRLEQESTLPLSQLRPQEIPNDSRMEFNNLLEQVHRLSTEMRPKLAMFYVMIRNEEPIRRLVQIISTVQFQRTLLSSNPPKYVLNMDMLRNMLASVQRHNEHFQQIVHHHKQLNAGNPEPPRPSGQTLPPQPTSQIPQHPAPTISRAAMQVPPKKVTSATSPAPPSATSPSASTPLNSAPTPGHIASSPQPPKSPKAKGTPKPAAKKARRASKAQPPTANPPASTSTPAPQQEEPSPAAPSPTGSLKRPREDQPNAPSPSSIKRPKTEVDSPAALAHASEMPSVNKMDASAIKTEEEASAFFEQMTELIRIASDNDPQESLSADISDTLDMILKGCSGDETDRGQSLSLSSLEFPELSGSSRVNPVDEFPEFIDLSSYGGPEDDDTAFKVATPDLIPSSSANPSPESASSDPDLGCKLEDTSDPLRLGIWKEIDGGESAYYTQQGDWKWDSPMPSSEQAWAIFTGS</sequence>
<dbReference type="InterPro" id="IPR036431">
    <property type="entry name" value="ARID_dom_sf"/>
</dbReference>
<gene>
    <name evidence="4" type="ORF">BDV98DRAFT_654496</name>
</gene>
<organism evidence="4 5">
    <name type="scientific">Pterulicium gracile</name>
    <dbReference type="NCBI Taxonomy" id="1884261"/>
    <lineage>
        <taxon>Eukaryota</taxon>
        <taxon>Fungi</taxon>
        <taxon>Dikarya</taxon>
        <taxon>Basidiomycota</taxon>
        <taxon>Agaricomycotina</taxon>
        <taxon>Agaricomycetes</taxon>
        <taxon>Agaricomycetidae</taxon>
        <taxon>Agaricales</taxon>
        <taxon>Pleurotineae</taxon>
        <taxon>Pterulaceae</taxon>
        <taxon>Pterulicium</taxon>
    </lineage>
</organism>
<name>A0A5C3R034_9AGAR</name>